<gene>
    <name evidence="2" type="ORF">GCM10010191_79660</name>
</gene>
<evidence type="ECO:0008006" key="4">
    <source>
        <dbReference type="Google" id="ProtNLM"/>
    </source>
</evidence>
<comment type="caution">
    <text evidence="2">The sequence shown here is derived from an EMBL/GenBank/DDBJ whole genome shotgun (WGS) entry which is preliminary data.</text>
</comment>
<dbReference type="SUPFAM" id="SSF48452">
    <property type="entry name" value="TPR-like"/>
    <property type="match status" value="1"/>
</dbReference>
<dbReference type="RefSeq" id="WP_344596346.1">
    <property type="nucleotide sequence ID" value="NZ_BAAARW010000038.1"/>
</dbReference>
<feature type="compositionally biased region" description="Low complexity" evidence="1">
    <location>
        <begin position="1"/>
        <end position="13"/>
    </location>
</feature>
<name>A0ABN3K8V9_9ACTN</name>
<evidence type="ECO:0000313" key="3">
    <source>
        <dbReference type="Proteomes" id="UP001501231"/>
    </source>
</evidence>
<accession>A0ABN3K8V9</accession>
<reference evidence="2 3" key="1">
    <citation type="journal article" date="2019" name="Int. J. Syst. Evol. Microbiol.">
        <title>The Global Catalogue of Microorganisms (GCM) 10K type strain sequencing project: providing services to taxonomists for standard genome sequencing and annotation.</title>
        <authorList>
            <consortium name="The Broad Institute Genomics Platform"/>
            <consortium name="The Broad Institute Genome Sequencing Center for Infectious Disease"/>
            <person name="Wu L."/>
            <person name="Ma J."/>
        </authorList>
    </citation>
    <scope>NUCLEOTIDE SEQUENCE [LARGE SCALE GENOMIC DNA]</scope>
    <source>
        <strain evidence="2 3">JCM 3325</strain>
    </source>
</reference>
<evidence type="ECO:0000256" key="1">
    <source>
        <dbReference type="SAM" id="MobiDB-lite"/>
    </source>
</evidence>
<feature type="region of interest" description="Disordered" evidence="1">
    <location>
        <begin position="1"/>
        <end position="25"/>
    </location>
</feature>
<evidence type="ECO:0000313" key="2">
    <source>
        <dbReference type="EMBL" id="GAA2449972.1"/>
    </source>
</evidence>
<dbReference type="Gene3D" id="1.25.40.10">
    <property type="entry name" value="Tetratricopeptide repeat domain"/>
    <property type="match status" value="1"/>
</dbReference>
<dbReference type="EMBL" id="BAAARW010000038">
    <property type="protein sequence ID" value="GAA2449972.1"/>
    <property type="molecule type" value="Genomic_DNA"/>
</dbReference>
<feature type="compositionally biased region" description="Pro residues" evidence="1">
    <location>
        <begin position="14"/>
        <end position="23"/>
    </location>
</feature>
<proteinExistence type="predicted"/>
<keyword evidence="3" id="KW-1185">Reference proteome</keyword>
<protein>
    <recommendedName>
        <fullName evidence="4">Tetratricopeptide repeat protein</fullName>
    </recommendedName>
</protein>
<dbReference type="InterPro" id="IPR011990">
    <property type="entry name" value="TPR-like_helical_dom_sf"/>
</dbReference>
<sequence>MTDQSLLGSDGWPLPLPPDPLSPVPDEVERGLAAYRAGDLPEARALLTVLAGAGRTSVSGHAAMALAGIELGENGLDACRTWLEQVAAGEDPWLGPLAAVMLTPDFKSDTSLDSERVLIRSLAAQLVGDLDRARDGFEQALDVHKDSETEDSFRITDLAHILLGNLLLQSGAPEAALEPLNDAREMCDGLFAGYAGYLEGHVLIGQGEKDRAGSVLQYAHRESHPARGGSKGLHPWVALRLGELTAGDTWLDIVYDQMENSGVSEGTVVREPFESARYQTEVSRPALVDVGFNLFPAEFEPVHAGLERLKAWSDERYERGRRLVLVLHSLVEDSRDDERTQGLAELREKLDLPKPK</sequence>
<organism evidence="2 3">
    <name type="scientific">Actinomadura vinacea</name>
    <dbReference type="NCBI Taxonomy" id="115336"/>
    <lineage>
        <taxon>Bacteria</taxon>
        <taxon>Bacillati</taxon>
        <taxon>Actinomycetota</taxon>
        <taxon>Actinomycetes</taxon>
        <taxon>Streptosporangiales</taxon>
        <taxon>Thermomonosporaceae</taxon>
        <taxon>Actinomadura</taxon>
    </lineage>
</organism>
<dbReference type="Proteomes" id="UP001501231">
    <property type="component" value="Unassembled WGS sequence"/>
</dbReference>